<comment type="caution">
    <text evidence="3">The sequence shown here is derived from an EMBL/GenBank/DDBJ whole genome shotgun (WGS) entry which is preliminary data.</text>
</comment>
<gene>
    <name evidence="3" type="ORF">B0J11DRAFT_580097</name>
</gene>
<accession>A0A9P9DUL2</accession>
<keyword evidence="2" id="KW-0812">Transmembrane</keyword>
<evidence type="ECO:0000313" key="3">
    <source>
        <dbReference type="EMBL" id="KAH7125556.1"/>
    </source>
</evidence>
<dbReference type="AlphaFoldDB" id="A0A9P9DUL2"/>
<feature type="transmembrane region" description="Helical" evidence="2">
    <location>
        <begin position="65"/>
        <end position="87"/>
    </location>
</feature>
<evidence type="ECO:0000256" key="2">
    <source>
        <dbReference type="SAM" id="Phobius"/>
    </source>
</evidence>
<keyword evidence="4" id="KW-1185">Reference proteome</keyword>
<organism evidence="3 4">
    <name type="scientific">Dendryphion nanum</name>
    <dbReference type="NCBI Taxonomy" id="256645"/>
    <lineage>
        <taxon>Eukaryota</taxon>
        <taxon>Fungi</taxon>
        <taxon>Dikarya</taxon>
        <taxon>Ascomycota</taxon>
        <taxon>Pezizomycotina</taxon>
        <taxon>Dothideomycetes</taxon>
        <taxon>Pleosporomycetidae</taxon>
        <taxon>Pleosporales</taxon>
        <taxon>Torulaceae</taxon>
        <taxon>Dendryphion</taxon>
    </lineage>
</organism>
<keyword evidence="2" id="KW-1133">Transmembrane helix</keyword>
<proteinExistence type="predicted"/>
<evidence type="ECO:0000256" key="1">
    <source>
        <dbReference type="SAM" id="MobiDB-lite"/>
    </source>
</evidence>
<reference evidence="3" key="1">
    <citation type="journal article" date="2021" name="Nat. Commun.">
        <title>Genetic determinants of endophytism in the Arabidopsis root mycobiome.</title>
        <authorList>
            <person name="Mesny F."/>
            <person name="Miyauchi S."/>
            <person name="Thiergart T."/>
            <person name="Pickel B."/>
            <person name="Atanasova L."/>
            <person name="Karlsson M."/>
            <person name="Huettel B."/>
            <person name="Barry K.W."/>
            <person name="Haridas S."/>
            <person name="Chen C."/>
            <person name="Bauer D."/>
            <person name="Andreopoulos W."/>
            <person name="Pangilinan J."/>
            <person name="LaButti K."/>
            <person name="Riley R."/>
            <person name="Lipzen A."/>
            <person name="Clum A."/>
            <person name="Drula E."/>
            <person name="Henrissat B."/>
            <person name="Kohler A."/>
            <person name="Grigoriev I.V."/>
            <person name="Martin F.M."/>
            <person name="Hacquard S."/>
        </authorList>
    </citation>
    <scope>NUCLEOTIDE SEQUENCE</scope>
    <source>
        <strain evidence="3">MPI-CAGE-CH-0243</strain>
    </source>
</reference>
<dbReference type="Proteomes" id="UP000700596">
    <property type="component" value="Unassembled WGS sequence"/>
</dbReference>
<keyword evidence="2" id="KW-0472">Membrane</keyword>
<feature type="compositionally biased region" description="Basic and acidic residues" evidence="1">
    <location>
        <begin position="149"/>
        <end position="160"/>
    </location>
</feature>
<evidence type="ECO:0000313" key="4">
    <source>
        <dbReference type="Proteomes" id="UP000700596"/>
    </source>
</evidence>
<feature type="region of interest" description="Disordered" evidence="1">
    <location>
        <begin position="96"/>
        <end position="160"/>
    </location>
</feature>
<dbReference type="EMBL" id="JAGMWT010000007">
    <property type="protein sequence ID" value="KAH7125556.1"/>
    <property type="molecule type" value="Genomic_DNA"/>
</dbReference>
<protein>
    <submittedName>
        <fullName evidence="3">Uncharacterized protein</fullName>
    </submittedName>
</protein>
<sequence length="160" mass="16954">MSSTFEPNSVVLTTPAPRSATDVVVVAPTPYTEIRYAQPTRPGIQFVEASSAPDSDNGLSTAAKAGIGAGVGAAVLIALLMLGYLLYRRRRITKTQSPVTTSPMATPVARPVHPPHYETVQAGGGNEGKRSGSSFSDYSESRAPINHLNSKDVEKNPKKF</sequence>
<name>A0A9P9DUL2_9PLEO</name>